<dbReference type="EMBL" id="CP060636">
    <property type="protein sequence ID" value="QNM11237.1"/>
    <property type="molecule type" value="Genomic_DNA"/>
</dbReference>
<evidence type="ECO:0000259" key="1">
    <source>
        <dbReference type="Pfam" id="PF10114"/>
    </source>
</evidence>
<feature type="domain" description="PocR" evidence="1">
    <location>
        <begin position="5"/>
        <end position="156"/>
    </location>
</feature>
<keyword evidence="3" id="KW-1185">Reference proteome</keyword>
<dbReference type="AlphaFoldDB" id="A0A7G9GKA5"/>
<dbReference type="Pfam" id="PF10114">
    <property type="entry name" value="PocR"/>
    <property type="match status" value="1"/>
</dbReference>
<dbReference type="KEGG" id="ehn:H9Q80_13325"/>
<reference evidence="2 3" key="1">
    <citation type="submission" date="2020-08" db="EMBL/GenBank/DDBJ databases">
        <authorList>
            <person name="Liu C."/>
            <person name="Sun Q."/>
        </authorList>
    </citation>
    <scope>NUCLEOTIDE SEQUENCE [LARGE SCALE GENOMIC DNA]</scope>
    <source>
        <strain evidence="2 3">NSJ-61</strain>
    </source>
</reference>
<name>A0A7G9GKA5_9FIRM</name>
<accession>A0A7G9GKA5</accession>
<evidence type="ECO:0000313" key="2">
    <source>
        <dbReference type="EMBL" id="QNM11237.1"/>
    </source>
</evidence>
<sequence length="167" mass="19866">MEIKDVVKKVLDDYQRITGLRSYIVYDNTEIQSASEKNYFCKCLKLSTKALEKCEECTKETYDNAREIDKECIYSCHAGLIKWAVPVHYHDFHCVIVSEGILARKQWEEADIWADYLSKEYHINRDMIYENYRKNKTMNENQMTSSIQLLKDLLRYHLDAWEDVSEA</sequence>
<gene>
    <name evidence="2" type="ORF">H9Q80_13325</name>
</gene>
<dbReference type="RefSeq" id="WP_117451712.1">
    <property type="nucleotide sequence ID" value="NZ_CP060636.1"/>
</dbReference>
<dbReference type="InterPro" id="IPR018771">
    <property type="entry name" value="PocR_dom"/>
</dbReference>
<protein>
    <submittedName>
        <fullName evidence="2">PocR ligand-binding domain-containing protein</fullName>
    </submittedName>
</protein>
<proteinExistence type="predicted"/>
<dbReference type="Proteomes" id="UP000515856">
    <property type="component" value="Chromosome"/>
</dbReference>
<evidence type="ECO:0000313" key="3">
    <source>
        <dbReference type="Proteomes" id="UP000515856"/>
    </source>
</evidence>
<organism evidence="2 3">
    <name type="scientific">[Eubacterium] hominis</name>
    <dbReference type="NCBI Taxonomy" id="2764325"/>
    <lineage>
        <taxon>Bacteria</taxon>
        <taxon>Bacillati</taxon>
        <taxon>Bacillota</taxon>
        <taxon>Erysipelotrichia</taxon>
        <taxon>Erysipelotrichales</taxon>
        <taxon>Erysipelotrichaceae</taxon>
        <taxon>Amedibacillus</taxon>
    </lineage>
</organism>